<dbReference type="InterPro" id="IPR046947">
    <property type="entry name" value="LytR-like"/>
</dbReference>
<name>A0A1G8CP50_9PSED</name>
<dbReference type="PROSITE" id="PS50930">
    <property type="entry name" value="HTH_LYTTR"/>
    <property type="match status" value="1"/>
</dbReference>
<organism evidence="3 4">
    <name type="scientific">Pseudomonas panipatensis</name>
    <dbReference type="NCBI Taxonomy" id="428992"/>
    <lineage>
        <taxon>Bacteria</taxon>
        <taxon>Pseudomonadati</taxon>
        <taxon>Pseudomonadota</taxon>
        <taxon>Gammaproteobacteria</taxon>
        <taxon>Pseudomonadales</taxon>
        <taxon>Pseudomonadaceae</taxon>
        <taxon>Pseudomonas</taxon>
    </lineage>
</organism>
<keyword evidence="4" id="KW-1185">Reference proteome</keyword>
<reference evidence="4" key="1">
    <citation type="submission" date="2016-10" db="EMBL/GenBank/DDBJ databases">
        <authorList>
            <person name="Varghese N."/>
            <person name="Submissions S."/>
        </authorList>
    </citation>
    <scope>NUCLEOTIDE SEQUENCE [LARGE SCALE GENOMIC DNA]</scope>
    <source>
        <strain evidence="4">CCM 7469</strain>
    </source>
</reference>
<dbReference type="PANTHER" id="PTHR37299">
    <property type="entry name" value="TRANSCRIPTIONAL REGULATOR-RELATED"/>
    <property type="match status" value="1"/>
</dbReference>
<evidence type="ECO:0000313" key="3">
    <source>
        <dbReference type="EMBL" id="SDH46640.1"/>
    </source>
</evidence>
<dbReference type="Proteomes" id="UP000199636">
    <property type="component" value="Unassembled WGS sequence"/>
</dbReference>
<protein>
    <submittedName>
        <fullName evidence="3">Two-component system, LytT family, response regulator AlgR</fullName>
    </submittedName>
</protein>
<evidence type="ECO:0000256" key="1">
    <source>
        <dbReference type="ARBA" id="ARBA00023012"/>
    </source>
</evidence>
<dbReference type="Pfam" id="PF04397">
    <property type="entry name" value="LytTR"/>
    <property type="match status" value="1"/>
</dbReference>
<feature type="domain" description="HTH LytTR-type" evidence="2">
    <location>
        <begin position="5"/>
        <end position="108"/>
    </location>
</feature>
<proteinExistence type="predicted"/>
<dbReference type="SMART" id="SM00850">
    <property type="entry name" value="LytTR"/>
    <property type="match status" value="1"/>
</dbReference>
<dbReference type="AlphaFoldDB" id="A0A1G8CP50"/>
<dbReference type="OrthoDB" id="7028951at2"/>
<accession>A0A1G8CP50</accession>
<dbReference type="GO" id="GO:0000156">
    <property type="term" value="F:phosphorelay response regulator activity"/>
    <property type="evidence" value="ECO:0007669"/>
    <property type="project" value="InterPro"/>
</dbReference>
<dbReference type="EMBL" id="FNDS01000001">
    <property type="protein sequence ID" value="SDH46640.1"/>
    <property type="molecule type" value="Genomic_DNA"/>
</dbReference>
<dbReference type="GO" id="GO:0003677">
    <property type="term" value="F:DNA binding"/>
    <property type="evidence" value="ECO:0007669"/>
    <property type="project" value="InterPro"/>
</dbReference>
<evidence type="ECO:0000259" key="2">
    <source>
        <dbReference type="PROSITE" id="PS50930"/>
    </source>
</evidence>
<evidence type="ECO:0000313" key="4">
    <source>
        <dbReference type="Proteomes" id="UP000199636"/>
    </source>
</evidence>
<dbReference type="RefSeq" id="WP_090260802.1">
    <property type="nucleotide sequence ID" value="NZ_FNDS01000001.1"/>
</dbReference>
<sequence>MRQRLTAQVGRSLYVVETKDITHFTAEAKYVTVHSPYGELLFDGTLKALEEEFNDDFIRIHRSFLVRKCLLSDFRWKSNNWTVRIHGTTITLPVSRRKQQEVSELLGLETQKSA</sequence>
<keyword evidence="1" id="KW-0902">Two-component regulatory system</keyword>
<gene>
    <name evidence="3" type="ORF">SAMN05216272_101667</name>
</gene>
<dbReference type="Gene3D" id="2.40.50.1020">
    <property type="entry name" value="LytTr DNA-binding domain"/>
    <property type="match status" value="1"/>
</dbReference>
<dbReference type="PANTHER" id="PTHR37299:SF1">
    <property type="entry name" value="STAGE 0 SPORULATION PROTEIN A HOMOLOG"/>
    <property type="match status" value="1"/>
</dbReference>
<dbReference type="InterPro" id="IPR007492">
    <property type="entry name" value="LytTR_DNA-bd_dom"/>
</dbReference>
<dbReference type="STRING" id="428992.SAMN05216272_101667"/>